<keyword evidence="6" id="KW-1185">Reference proteome</keyword>
<comment type="similarity">
    <text evidence="2">Belongs to the replication factor A protein 3 family.</text>
</comment>
<evidence type="ECO:0000256" key="1">
    <source>
        <dbReference type="ARBA" id="ARBA00004123"/>
    </source>
</evidence>
<reference evidence="5 6" key="1">
    <citation type="submission" date="2013-07" db="EMBL/GenBank/DDBJ databases">
        <authorList>
            <person name="Stoco P.H."/>
            <person name="Wagner G."/>
            <person name="Gerber A."/>
            <person name="Zaha A."/>
            <person name="Thompson C."/>
            <person name="Bartholomeu D.C."/>
            <person name="Luckemeyer D.D."/>
            <person name="Bahia D."/>
            <person name="Loreto E."/>
            <person name="Prestes E.B."/>
            <person name="Lima F.M."/>
            <person name="Rodrigues-Luiz G."/>
            <person name="Vallejo G.A."/>
            <person name="Filho J.F."/>
            <person name="Monteiro K.M."/>
            <person name="Tyler K.M."/>
            <person name="de Almeida L.G."/>
            <person name="Ortiz M.F."/>
            <person name="Siervo M.A."/>
            <person name="de Moraes M.H."/>
            <person name="Cunha O.L."/>
            <person name="Mendonca-Neto R."/>
            <person name="Silva R."/>
            <person name="Teixeira S.M."/>
            <person name="Murta S.M."/>
            <person name="Sincero T.C."/>
            <person name="Mendes T.A."/>
            <person name="Urmenyi T.P."/>
            <person name="Silva V.G."/>
            <person name="da Rocha W.D."/>
            <person name="Andersson B."/>
            <person name="Romanha A.J."/>
            <person name="Steindel M."/>
            <person name="de Vasconcelos A.T."/>
            <person name="Grisard E.C."/>
        </authorList>
    </citation>
    <scope>NUCLEOTIDE SEQUENCE [LARGE SCALE GENOMIC DNA]</scope>
    <source>
        <strain evidence="5 6">SC58</strain>
    </source>
</reference>
<organism evidence="5 6">
    <name type="scientific">Trypanosoma rangeli SC58</name>
    <dbReference type="NCBI Taxonomy" id="429131"/>
    <lineage>
        <taxon>Eukaryota</taxon>
        <taxon>Discoba</taxon>
        <taxon>Euglenozoa</taxon>
        <taxon>Kinetoplastea</taxon>
        <taxon>Metakinetoplastina</taxon>
        <taxon>Trypanosomatida</taxon>
        <taxon>Trypanosomatidae</taxon>
        <taxon>Trypanosoma</taxon>
        <taxon>Herpetosoma</taxon>
    </lineage>
</organism>
<protein>
    <recommendedName>
        <fullName evidence="7">Replication factor A protein 3</fullName>
    </recommendedName>
</protein>
<dbReference type="Gene3D" id="2.40.50.140">
    <property type="entry name" value="Nucleic acid-binding proteins"/>
    <property type="match status" value="1"/>
</dbReference>
<feature type="region of interest" description="Disordered" evidence="4">
    <location>
        <begin position="1"/>
        <end position="24"/>
    </location>
</feature>
<dbReference type="GO" id="GO:0006260">
    <property type="term" value="P:DNA replication"/>
    <property type="evidence" value="ECO:0007669"/>
    <property type="project" value="InterPro"/>
</dbReference>
<dbReference type="AlphaFoldDB" id="A0A061J766"/>
<proteinExistence type="inferred from homology"/>
<dbReference type="Proteomes" id="UP000031737">
    <property type="component" value="Unassembled WGS sequence"/>
</dbReference>
<comment type="subcellular location">
    <subcellularLocation>
        <location evidence="1">Nucleus</location>
    </subcellularLocation>
</comment>
<dbReference type="InterPro" id="IPR012340">
    <property type="entry name" value="NA-bd_OB-fold"/>
</dbReference>
<evidence type="ECO:0008006" key="7">
    <source>
        <dbReference type="Google" id="ProtNLM"/>
    </source>
</evidence>
<evidence type="ECO:0000256" key="3">
    <source>
        <dbReference type="ARBA" id="ARBA00023242"/>
    </source>
</evidence>
<dbReference type="OrthoDB" id="276803at2759"/>
<gene>
    <name evidence="5" type="ORF">TRSC58_02096</name>
</gene>
<dbReference type="SUPFAM" id="SSF50249">
    <property type="entry name" value="Nucleic acid-binding proteins"/>
    <property type="match status" value="1"/>
</dbReference>
<dbReference type="GO" id="GO:0006310">
    <property type="term" value="P:DNA recombination"/>
    <property type="evidence" value="ECO:0007669"/>
    <property type="project" value="InterPro"/>
</dbReference>
<dbReference type="GO" id="GO:0006281">
    <property type="term" value="P:DNA repair"/>
    <property type="evidence" value="ECO:0007669"/>
    <property type="project" value="InterPro"/>
</dbReference>
<dbReference type="InterPro" id="IPR013970">
    <property type="entry name" value="Rfa2"/>
</dbReference>
<accession>A0A061J766</accession>
<evidence type="ECO:0000313" key="5">
    <source>
        <dbReference type="EMBL" id="ESL10175.1"/>
    </source>
</evidence>
<dbReference type="GO" id="GO:0031981">
    <property type="term" value="C:nuclear lumen"/>
    <property type="evidence" value="ECO:0007669"/>
    <property type="project" value="UniProtKB-ARBA"/>
</dbReference>
<dbReference type="EMBL" id="AUPL01002096">
    <property type="protein sequence ID" value="ESL10175.1"/>
    <property type="molecule type" value="Genomic_DNA"/>
</dbReference>
<evidence type="ECO:0000256" key="2">
    <source>
        <dbReference type="ARBA" id="ARBA00009761"/>
    </source>
</evidence>
<dbReference type="GO" id="GO:0003677">
    <property type="term" value="F:DNA binding"/>
    <property type="evidence" value="ECO:0007669"/>
    <property type="project" value="InterPro"/>
</dbReference>
<comment type="caution">
    <text evidence="5">The sequence shown here is derived from an EMBL/GenBank/DDBJ whole genome shotgun (WGS) entry which is preliminary data.</text>
</comment>
<dbReference type="Pfam" id="PF08661">
    <property type="entry name" value="Rep_fac-A_3"/>
    <property type="match status" value="1"/>
</dbReference>
<evidence type="ECO:0000313" key="6">
    <source>
        <dbReference type="Proteomes" id="UP000031737"/>
    </source>
</evidence>
<dbReference type="VEuPathDB" id="TriTrypDB:TRSC58_02096"/>
<sequence>MMRSTPYLGGGARTPTNNLPPFTGVSPRVSSRGVAAHRGEYVSIVLRPTALNAQRGSLEAQCVVTEEPVEIMGLPSAAEVAQVNEFVCYVNPSNGQLEYFQHGTYNDEYDVETYRRLLELCPKFPQLF</sequence>
<keyword evidence="3" id="KW-0539">Nucleus</keyword>
<name>A0A061J766_TRYRA</name>
<evidence type="ECO:0000256" key="4">
    <source>
        <dbReference type="SAM" id="MobiDB-lite"/>
    </source>
</evidence>